<evidence type="ECO:0000313" key="1">
    <source>
        <dbReference type="EMBL" id="MEB3347098.1"/>
    </source>
</evidence>
<reference evidence="1 2" key="1">
    <citation type="journal article" date="2013" name="Int. J. Syst. Evol. Microbiol.">
        <title>Aquimarina gracilis sp. nov., isolated from the gut microflora of a mussel, Mytilus coruscus, and emended description of Aquimarina spongiae.</title>
        <authorList>
            <person name="Park S.C."/>
            <person name="Choe H.N."/>
            <person name="Baik K.S."/>
            <person name="Seong C.N."/>
        </authorList>
    </citation>
    <scope>NUCLEOTIDE SEQUENCE [LARGE SCALE GENOMIC DNA]</scope>
    <source>
        <strain evidence="1 2">PSC32</strain>
    </source>
</reference>
<protein>
    <submittedName>
        <fullName evidence="1">Uncharacterized protein</fullName>
    </submittedName>
</protein>
<dbReference type="Proteomes" id="UP001327027">
    <property type="component" value="Unassembled WGS sequence"/>
</dbReference>
<accession>A0ABU5ZYY8</accession>
<dbReference type="RefSeq" id="WP_324181118.1">
    <property type="nucleotide sequence ID" value="NZ_BAABAW010000020.1"/>
</dbReference>
<comment type="caution">
    <text evidence="1">The sequence shown here is derived from an EMBL/GenBank/DDBJ whole genome shotgun (WGS) entry which is preliminary data.</text>
</comment>
<evidence type="ECO:0000313" key="2">
    <source>
        <dbReference type="Proteomes" id="UP001327027"/>
    </source>
</evidence>
<dbReference type="EMBL" id="JAYKLX010000007">
    <property type="protein sequence ID" value="MEB3347098.1"/>
    <property type="molecule type" value="Genomic_DNA"/>
</dbReference>
<keyword evidence="2" id="KW-1185">Reference proteome</keyword>
<organism evidence="1 2">
    <name type="scientific">Aquimarina gracilis</name>
    <dbReference type="NCBI Taxonomy" id="874422"/>
    <lineage>
        <taxon>Bacteria</taxon>
        <taxon>Pseudomonadati</taxon>
        <taxon>Bacteroidota</taxon>
        <taxon>Flavobacteriia</taxon>
        <taxon>Flavobacteriales</taxon>
        <taxon>Flavobacteriaceae</taxon>
        <taxon>Aquimarina</taxon>
    </lineage>
</organism>
<proteinExistence type="predicted"/>
<gene>
    <name evidence="1" type="ORF">U6A24_16615</name>
</gene>
<sequence>MLLTNGFGIKPINIKLPCSLILLLLCIPFLYPNTEKDSMAVTTGNTVKESVYTSYNHFPELQQKFPLQTSMKIVSESEFNFDQIDREFPVATMVNDARAEAQASFRAIDSTGQWISSFSNENIQVLPVGIKKEVSGVEYQLGFTKARFTKDFTELTVFVKIILPQSDEKGLPIELFFGANNVKLSHQGGIIGDANLVLLGDMFIPFNAGNWLMILKGGFDYQTGQTANRTYVTITCDGVKEMSIEGEVQFSRNMLLPVGSNGEPQPETTTYQGGLRNPIQIPNRVTGAFRAVASDWNDMIVDISLSPFVLTNHPDKFIFSVNQAVFDFSDLRTENVNFPQHYHDKNLLVPSPESWRGVYVQSLEIGLPDEFKTKNSIATKQRVRFQAANLIIDNYGVSGYFSAENVIPLDEGRTSTTKA</sequence>
<name>A0ABU5ZYY8_9FLAO</name>